<accession>A0A366JFE8</accession>
<organism evidence="2 3">
    <name type="scientific">Marinomonas rhizomae</name>
    <dbReference type="NCBI Taxonomy" id="491948"/>
    <lineage>
        <taxon>Bacteria</taxon>
        <taxon>Pseudomonadati</taxon>
        <taxon>Pseudomonadota</taxon>
        <taxon>Gammaproteobacteria</taxon>
        <taxon>Oceanospirillales</taxon>
        <taxon>Oceanospirillaceae</taxon>
        <taxon>Marinomonas</taxon>
    </lineage>
</organism>
<evidence type="ECO:0000313" key="2">
    <source>
        <dbReference type="EMBL" id="RBP85712.1"/>
    </source>
</evidence>
<sequence length="117" mass="13030">MIYKVFYIDDFFECISIPPFNEEGIMKKAMRKLCSPVLGVFESGEGEFDYKPSHRTILIVLGLLCFLLASVSLVMTLMTGEAAGIIPIMVFFLIGLVCEIVGLLGSDRAVSKIWKRS</sequence>
<name>A0A366JFE8_9GAMM</name>
<comment type="caution">
    <text evidence="2">The sequence shown here is derived from an EMBL/GenBank/DDBJ whole genome shotgun (WGS) entry which is preliminary data.</text>
</comment>
<keyword evidence="1" id="KW-0472">Membrane</keyword>
<keyword evidence="1" id="KW-0812">Transmembrane</keyword>
<proteinExistence type="predicted"/>
<evidence type="ECO:0000256" key="1">
    <source>
        <dbReference type="SAM" id="Phobius"/>
    </source>
</evidence>
<dbReference type="Proteomes" id="UP000252792">
    <property type="component" value="Unassembled WGS sequence"/>
</dbReference>
<reference evidence="2 3" key="1">
    <citation type="submission" date="2018-06" db="EMBL/GenBank/DDBJ databases">
        <title>Genomic Encyclopedia of Type Strains, Phase III (KMG-III): the genomes of soil and plant-associated and newly described type strains.</title>
        <authorList>
            <person name="Whitman W."/>
        </authorList>
    </citation>
    <scope>NUCLEOTIDE SEQUENCE [LARGE SCALE GENOMIC DNA]</scope>
    <source>
        <strain evidence="2 3">CECT 7377</strain>
    </source>
</reference>
<keyword evidence="1" id="KW-1133">Transmembrane helix</keyword>
<feature type="transmembrane region" description="Helical" evidence="1">
    <location>
        <begin position="57"/>
        <end position="78"/>
    </location>
</feature>
<gene>
    <name evidence="2" type="ORF">DFP80_101207</name>
</gene>
<protein>
    <submittedName>
        <fullName evidence="2">Uncharacterized protein</fullName>
    </submittedName>
</protein>
<dbReference type="AlphaFoldDB" id="A0A366JFE8"/>
<evidence type="ECO:0000313" key="3">
    <source>
        <dbReference type="Proteomes" id="UP000252792"/>
    </source>
</evidence>
<dbReference type="EMBL" id="QNSE01000001">
    <property type="protein sequence ID" value="RBP85712.1"/>
    <property type="molecule type" value="Genomic_DNA"/>
</dbReference>
<keyword evidence="3" id="KW-1185">Reference proteome</keyword>
<feature type="transmembrane region" description="Helical" evidence="1">
    <location>
        <begin position="84"/>
        <end position="106"/>
    </location>
</feature>